<evidence type="ECO:0000256" key="7">
    <source>
        <dbReference type="ARBA" id="ARBA00023308"/>
    </source>
</evidence>
<dbReference type="GO" id="GO:0008993">
    <property type="term" value="F:rhamnulokinase activity"/>
    <property type="evidence" value="ECO:0007669"/>
    <property type="project" value="InterPro"/>
</dbReference>
<dbReference type="GO" id="GO:0006071">
    <property type="term" value="P:glycerol metabolic process"/>
    <property type="evidence" value="ECO:0007669"/>
    <property type="project" value="TreeGrafter"/>
</dbReference>
<dbReference type="Gene3D" id="3.30.420.40">
    <property type="match status" value="2"/>
</dbReference>
<dbReference type="Pfam" id="PF00370">
    <property type="entry name" value="FGGY_N"/>
    <property type="match status" value="1"/>
</dbReference>
<dbReference type="GO" id="GO:0005829">
    <property type="term" value="C:cytosol"/>
    <property type="evidence" value="ECO:0007669"/>
    <property type="project" value="TreeGrafter"/>
</dbReference>
<dbReference type="PIRSF" id="PIRSF000538">
    <property type="entry name" value="GlpK"/>
    <property type="match status" value="1"/>
</dbReference>
<feature type="domain" description="Carbohydrate kinase FGGY C-terminal" evidence="9">
    <location>
        <begin position="256"/>
        <end position="430"/>
    </location>
</feature>
<accession>A0A921FBI2</accession>
<name>A0A921FBI2_9BACT</name>
<keyword evidence="7" id="KW-0684">Rhamnose metabolism</keyword>
<dbReference type="GO" id="GO:0019301">
    <property type="term" value="P:rhamnose catabolic process"/>
    <property type="evidence" value="ECO:0007669"/>
    <property type="project" value="InterPro"/>
</dbReference>
<keyword evidence="5" id="KW-0067">ATP-binding</keyword>
<dbReference type="AlphaFoldDB" id="A0A921FBI2"/>
<dbReference type="GO" id="GO:0005524">
    <property type="term" value="F:ATP binding"/>
    <property type="evidence" value="ECO:0007669"/>
    <property type="project" value="UniProtKB-KW"/>
</dbReference>
<evidence type="ECO:0000256" key="1">
    <source>
        <dbReference type="ARBA" id="ARBA00009156"/>
    </source>
</evidence>
<protein>
    <submittedName>
        <fullName evidence="10">Rhamnulokinase</fullName>
    </submittedName>
</protein>
<feature type="non-terminal residue" evidence="10">
    <location>
        <position position="431"/>
    </location>
</feature>
<evidence type="ECO:0000256" key="6">
    <source>
        <dbReference type="ARBA" id="ARBA00023157"/>
    </source>
</evidence>
<evidence type="ECO:0000256" key="4">
    <source>
        <dbReference type="ARBA" id="ARBA00022777"/>
    </source>
</evidence>
<evidence type="ECO:0000256" key="5">
    <source>
        <dbReference type="ARBA" id="ARBA00022840"/>
    </source>
</evidence>
<dbReference type="SUPFAM" id="SSF53067">
    <property type="entry name" value="Actin-like ATPase domain"/>
    <property type="match status" value="2"/>
</dbReference>
<keyword evidence="6" id="KW-1015">Disulfide bond</keyword>
<comment type="caution">
    <text evidence="10">The sequence shown here is derived from an EMBL/GenBank/DDBJ whole genome shotgun (WGS) entry which is preliminary data.</text>
</comment>
<organism evidence="10 11">
    <name type="scientific">Phocaeicola coprocola</name>
    <dbReference type="NCBI Taxonomy" id="310298"/>
    <lineage>
        <taxon>Bacteria</taxon>
        <taxon>Pseudomonadati</taxon>
        <taxon>Bacteroidota</taxon>
        <taxon>Bacteroidia</taxon>
        <taxon>Bacteroidales</taxon>
        <taxon>Bacteroidaceae</taxon>
        <taxon>Phocaeicola</taxon>
    </lineage>
</organism>
<dbReference type="GO" id="GO:0004370">
    <property type="term" value="F:glycerol kinase activity"/>
    <property type="evidence" value="ECO:0007669"/>
    <property type="project" value="TreeGrafter"/>
</dbReference>
<dbReference type="Proteomes" id="UP000718012">
    <property type="component" value="Unassembled WGS sequence"/>
</dbReference>
<keyword evidence="2" id="KW-0808">Transferase</keyword>
<evidence type="ECO:0000259" key="8">
    <source>
        <dbReference type="Pfam" id="PF00370"/>
    </source>
</evidence>
<dbReference type="EMBL" id="DYXD01000050">
    <property type="protein sequence ID" value="HJF07087.1"/>
    <property type="molecule type" value="Genomic_DNA"/>
</dbReference>
<reference evidence="10" key="1">
    <citation type="journal article" date="2021" name="PeerJ">
        <title>Extensive microbial diversity within the chicken gut microbiome revealed by metagenomics and culture.</title>
        <authorList>
            <person name="Gilroy R."/>
            <person name="Ravi A."/>
            <person name="Getino M."/>
            <person name="Pursley I."/>
            <person name="Horton D.L."/>
            <person name="Alikhan N.F."/>
            <person name="Baker D."/>
            <person name="Gharbi K."/>
            <person name="Hall N."/>
            <person name="Watson M."/>
            <person name="Adriaenssens E.M."/>
            <person name="Foster-Nyarko E."/>
            <person name="Jarju S."/>
            <person name="Secka A."/>
            <person name="Antonio M."/>
            <person name="Oren A."/>
            <person name="Chaudhuri R.R."/>
            <person name="La Ragione R."/>
            <person name="Hildebrand F."/>
            <person name="Pallen M.J."/>
        </authorList>
    </citation>
    <scope>NUCLEOTIDE SEQUENCE</scope>
    <source>
        <strain evidence="10">CHK165-8395</strain>
    </source>
</reference>
<evidence type="ECO:0000313" key="10">
    <source>
        <dbReference type="EMBL" id="HJF07087.1"/>
    </source>
</evidence>
<evidence type="ECO:0000256" key="2">
    <source>
        <dbReference type="ARBA" id="ARBA00022679"/>
    </source>
</evidence>
<comment type="similarity">
    <text evidence="1">Belongs to the FGGY kinase family.</text>
</comment>
<keyword evidence="3" id="KW-0547">Nucleotide-binding</keyword>
<dbReference type="InterPro" id="IPR043129">
    <property type="entry name" value="ATPase_NBD"/>
</dbReference>
<evidence type="ECO:0000313" key="11">
    <source>
        <dbReference type="Proteomes" id="UP000718012"/>
    </source>
</evidence>
<dbReference type="InterPro" id="IPR013449">
    <property type="entry name" value="Rhamnulokinase"/>
</dbReference>
<reference evidence="10" key="2">
    <citation type="submission" date="2021-09" db="EMBL/GenBank/DDBJ databases">
        <authorList>
            <person name="Gilroy R."/>
        </authorList>
    </citation>
    <scope>NUCLEOTIDE SEQUENCE</scope>
    <source>
        <strain evidence="10">CHK165-8395</strain>
    </source>
</reference>
<gene>
    <name evidence="10" type="ORF">K8U81_02685</name>
</gene>
<evidence type="ECO:0000256" key="3">
    <source>
        <dbReference type="ARBA" id="ARBA00022741"/>
    </source>
</evidence>
<feature type="domain" description="Carbohydrate kinase FGGY N-terminal" evidence="8">
    <location>
        <begin position="6"/>
        <end position="245"/>
    </location>
</feature>
<proteinExistence type="inferred from homology"/>
<evidence type="ECO:0000259" key="9">
    <source>
        <dbReference type="Pfam" id="PF02782"/>
    </source>
</evidence>
<dbReference type="PANTHER" id="PTHR10196:SF93">
    <property type="entry name" value="L-RHAMNULOKINASE"/>
    <property type="match status" value="1"/>
</dbReference>
<dbReference type="InterPro" id="IPR018484">
    <property type="entry name" value="FGGY_N"/>
</dbReference>
<keyword evidence="4" id="KW-0418">Kinase</keyword>
<dbReference type="CDD" id="cd07771">
    <property type="entry name" value="ASKHA_NBD_FGGY_RhaB-like"/>
    <property type="match status" value="1"/>
</dbReference>
<dbReference type="InterPro" id="IPR018485">
    <property type="entry name" value="FGGY_C"/>
</dbReference>
<dbReference type="PANTHER" id="PTHR10196">
    <property type="entry name" value="SUGAR KINASE"/>
    <property type="match status" value="1"/>
</dbReference>
<dbReference type="Pfam" id="PF02782">
    <property type="entry name" value="FGGY_C"/>
    <property type="match status" value="1"/>
</dbReference>
<sequence>MAKCFFAVDLGATSGRTILGYFTPQGLITEEINRFPNHLIETGGHFYWDIYELYRNIVEGLKIASNKKDTEIISIGIDTWGVDFVCIGKDGGLLRQPYAYRDPHTEGAPEKYFKRVPRNEVYELTGIQVMNFNSLFQLDTLRRNNDSALTHADKILFMPDALSYMLTGEMVTEYTIASTAQLVNAQTRQLEPFLLNSIGLNEEHFGRFVYPGETIGTLTQELQHQTGLGAVPVIAVAGHDTASAVAAVPAANKNFAYLSSGTWSLMGVETQTPVINAETEALNFTNEGGVEGTIRLLKNICGMWLLERCRINWGDTSYPELIAEAEASEPFRNLICPDDKVFANPADMEETIKKYCKDHNQPAIETRGQLVRCIFESLALRYRQVLENLQRLSPNPIEVLHVIGGGSRNDLLNQWTANAIGMPVVAGPSEA</sequence>
<dbReference type="InterPro" id="IPR000577">
    <property type="entry name" value="Carb_kinase_FGGY"/>
</dbReference>